<name>A0A3N1UUX3_9BACT</name>
<keyword evidence="1 11" id="KW-1003">Cell membrane</keyword>
<keyword evidence="4 11" id="KW-0443">Lipid metabolism</keyword>
<reference evidence="13 14" key="1">
    <citation type="submission" date="2018-11" db="EMBL/GenBank/DDBJ databases">
        <title>Genomic Encyclopedia of Type Strains, Phase IV (KMG-IV): sequencing the most valuable type-strain genomes for metagenomic binning, comparative biology and taxonomic classification.</title>
        <authorList>
            <person name="Goeker M."/>
        </authorList>
    </citation>
    <scope>NUCLEOTIDE SEQUENCE [LARGE SCALE GENOMIC DNA]</scope>
    <source>
        <strain evidence="13 14">DSM 22027</strain>
    </source>
</reference>
<evidence type="ECO:0000256" key="11">
    <source>
        <dbReference type="HAMAP-Rule" id="MF_00664"/>
    </source>
</evidence>
<feature type="modified residue" description="Pyruvic acid (Ser); by autocatalysis" evidence="11">
    <location>
        <position position="194"/>
    </location>
</feature>
<evidence type="ECO:0000313" key="14">
    <source>
        <dbReference type="Proteomes" id="UP000276223"/>
    </source>
</evidence>
<dbReference type="InterPro" id="IPR003817">
    <property type="entry name" value="PS_Dcarbxylase"/>
</dbReference>
<feature type="transmembrane region" description="Helical" evidence="12">
    <location>
        <begin position="31"/>
        <end position="57"/>
    </location>
</feature>
<organism evidence="13 14">
    <name type="scientific">Desulfosoma caldarium</name>
    <dbReference type="NCBI Taxonomy" id="610254"/>
    <lineage>
        <taxon>Bacteria</taxon>
        <taxon>Pseudomonadati</taxon>
        <taxon>Thermodesulfobacteriota</taxon>
        <taxon>Syntrophobacteria</taxon>
        <taxon>Syntrophobacterales</taxon>
        <taxon>Syntrophobacteraceae</taxon>
        <taxon>Desulfosoma</taxon>
    </lineage>
</organism>
<comment type="catalytic activity">
    <reaction evidence="11">
        <text>a 1,2-diacyl-sn-glycero-3-phospho-L-serine + H(+) = a 1,2-diacyl-sn-glycero-3-phosphoethanolamine + CO2</text>
        <dbReference type="Rhea" id="RHEA:20828"/>
        <dbReference type="ChEBI" id="CHEBI:15378"/>
        <dbReference type="ChEBI" id="CHEBI:16526"/>
        <dbReference type="ChEBI" id="CHEBI:57262"/>
        <dbReference type="ChEBI" id="CHEBI:64612"/>
        <dbReference type="EC" id="4.1.1.65"/>
    </reaction>
</comment>
<dbReference type="InterPro" id="IPR033175">
    <property type="entry name" value="PSD-A"/>
</dbReference>
<evidence type="ECO:0000256" key="10">
    <source>
        <dbReference type="ARBA" id="ARBA00023317"/>
    </source>
</evidence>
<keyword evidence="10 11" id="KW-0670">Pyruvate</keyword>
<dbReference type="GO" id="GO:0004609">
    <property type="term" value="F:phosphatidylserine decarboxylase activity"/>
    <property type="evidence" value="ECO:0007669"/>
    <property type="project" value="UniProtKB-UniRule"/>
</dbReference>
<evidence type="ECO:0000256" key="2">
    <source>
        <dbReference type="ARBA" id="ARBA00022516"/>
    </source>
</evidence>
<sequence>MNDSQPEADFRHLKHHVPFIPEGLPYVLTGMFVTFTFALLDWAIPAILSAAVTVLMVHFFRDPVRWSNAGPGDVVSPADGRIIVVEKTSEPRFTGQPCWKISIFMNVFDVHVNRVPISGRIADIFYQKGRFLAADKAKASKENEQNWIRIETASGASVVVTQVAGLIARRIVCWPQVGDTVRRGERFGMIRFGSRLDLYIPSTGEVLVRKGQKVFAGETILCRIP</sequence>
<evidence type="ECO:0000256" key="5">
    <source>
        <dbReference type="ARBA" id="ARBA00023136"/>
    </source>
</evidence>
<evidence type="ECO:0000256" key="9">
    <source>
        <dbReference type="ARBA" id="ARBA00023264"/>
    </source>
</evidence>
<evidence type="ECO:0000313" key="13">
    <source>
        <dbReference type="EMBL" id="ROQ92337.1"/>
    </source>
</evidence>
<evidence type="ECO:0000256" key="4">
    <source>
        <dbReference type="ARBA" id="ARBA00023098"/>
    </source>
</evidence>
<dbReference type="HAMAP" id="MF_00664">
    <property type="entry name" value="PS_decarb_PSD_A"/>
    <property type="match status" value="1"/>
</dbReference>
<feature type="site" description="Cleavage (non-hydrolytic); by autocatalysis" evidence="11">
    <location>
        <begin position="193"/>
        <end position="194"/>
    </location>
</feature>
<comment type="cofactor">
    <cofactor evidence="11">
        <name>pyruvate</name>
        <dbReference type="ChEBI" id="CHEBI:15361"/>
    </cofactor>
    <text evidence="11">Binds 1 pyruvoyl group covalently per subunit.</text>
</comment>
<evidence type="ECO:0000256" key="6">
    <source>
        <dbReference type="ARBA" id="ARBA00023145"/>
    </source>
</evidence>
<evidence type="ECO:0000256" key="3">
    <source>
        <dbReference type="ARBA" id="ARBA00022793"/>
    </source>
</evidence>
<dbReference type="PANTHER" id="PTHR35809">
    <property type="entry name" value="ARCHAETIDYLSERINE DECARBOXYLASE PROENZYME-RELATED"/>
    <property type="match status" value="1"/>
</dbReference>
<keyword evidence="3 11" id="KW-0210">Decarboxylase</keyword>
<comment type="PTM">
    <text evidence="11">Is synthesized initially as an inactive proenzyme. Formation of the active enzyme involves a self-maturation process in which the active site pyruvoyl group is generated from an internal serine residue via an autocatalytic post-translational modification. Two non-identical subunits are generated from the proenzyme in this reaction, and the pyruvate is formed at the N-terminus of the alpha chain, which is derived from the carboxyl end of the proenzyme. The post-translation cleavage follows an unusual pathway, termed non-hydrolytic serinolysis, in which the side chain hydroxyl group of the serine supplies its oxygen atom to form the C-terminus of the beta chain, while the remainder of the serine residue undergoes an oxidative deamination to produce ammonia and the pyruvoyl prosthetic group on the alpha chain.</text>
</comment>
<comment type="function">
    <text evidence="11">Catalyzes the formation of phosphatidylethanolamine (PtdEtn) from phosphatidylserine (PtdSer).</text>
</comment>
<keyword evidence="12" id="KW-0812">Transmembrane</keyword>
<comment type="similarity">
    <text evidence="11">Belongs to the phosphatidylserine decarboxylase family. PSD-A subfamily.</text>
</comment>
<comment type="subunit">
    <text evidence="11">Heterodimer of a large membrane-associated beta subunit and a small pyruvoyl-containing alpha subunit.</text>
</comment>
<dbReference type="Pfam" id="PF02666">
    <property type="entry name" value="PS_Dcarbxylase"/>
    <property type="match status" value="1"/>
</dbReference>
<protein>
    <recommendedName>
        <fullName evidence="11">Phosphatidylserine decarboxylase proenzyme</fullName>
        <ecNumber evidence="11">4.1.1.65</ecNumber>
    </recommendedName>
    <component>
        <recommendedName>
            <fullName evidence="11">Phosphatidylserine decarboxylase alpha chain</fullName>
        </recommendedName>
    </component>
    <component>
        <recommendedName>
            <fullName evidence="11">Phosphatidylserine decarboxylase beta chain</fullName>
        </recommendedName>
    </component>
</protein>
<comment type="subcellular location">
    <subcellularLocation>
        <location evidence="11">Cell membrane</location>
        <topology evidence="11">Peripheral membrane protein</topology>
    </subcellularLocation>
</comment>
<feature type="chain" id="PRO_5023422051" description="Phosphatidylserine decarboxylase beta chain" evidence="11">
    <location>
        <begin position="1"/>
        <end position="193"/>
    </location>
</feature>
<accession>A0A3N1UUX3</accession>
<dbReference type="AlphaFoldDB" id="A0A3N1UUX3"/>
<evidence type="ECO:0000256" key="12">
    <source>
        <dbReference type="SAM" id="Phobius"/>
    </source>
</evidence>
<dbReference type="EC" id="4.1.1.65" evidence="11"/>
<keyword evidence="8 11" id="KW-0456">Lyase</keyword>
<dbReference type="NCBIfam" id="NF003678">
    <property type="entry name" value="PRK05305.1-2"/>
    <property type="match status" value="1"/>
</dbReference>
<feature type="chain" id="PRO_5023422050" description="Phosphatidylserine decarboxylase alpha chain" evidence="11">
    <location>
        <begin position="194"/>
        <end position="225"/>
    </location>
</feature>
<keyword evidence="5 11" id="KW-0472">Membrane</keyword>
<dbReference type="UniPathway" id="UPA00558">
    <property type="reaction ID" value="UER00616"/>
</dbReference>
<evidence type="ECO:0000256" key="1">
    <source>
        <dbReference type="ARBA" id="ARBA00022475"/>
    </source>
</evidence>
<keyword evidence="6 11" id="KW-0865">Zymogen</keyword>
<comment type="pathway">
    <text evidence="11">Phospholipid metabolism; phosphatidylethanolamine biosynthesis; phosphatidylethanolamine from CDP-diacylglycerol: step 2/2.</text>
</comment>
<gene>
    <name evidence="11" type="primary">psd</name>
    <name evidence="13" type="ORF">EDC27_2042</name>
</gene>
<dbReference type="NCBIfam" id="NF003685">
    <property type="entry name" value="PRK05305.2-5"/>
    <property type="match status" value="1"/>
</dbReference>
<feature type="active site" description="Schiff-base intermediate with substrate; via pyruvic acid" evidence="11">
    <location>
        <position position="194"/>
    </location>
</feature>
<proteinExistence type="inferred from homology"/>
<comment type="caution">
    <text evidence="13">The sequence shown here is derived from an EMBL/GenBank/DDBJ whole genome shotgun (WGS) entry which is preliminary data.</text>
</comment>
<keyword evidence="14" id="KW-1185">Reference proteome</keyword>
<dbReference type="Proteomes" id="UP000276223">
    <property type="component" value="Unassembled WGS sequence"/>
</dbReference>
<dbReference type="GO" id="GO:0005886">
    <property type="term" value="C:plasma membrane"/>
    <property type="evidence" value="ECO:0007669"/>
    <property type="project" value="UniProtKB-SubCell"/>
</dbReference>
<dbReference type="EMBL" id="RJVA01000012">
    <property type="protein sequence ID" value="ROQ92337.1"/>
    <property type="molecule type" value="Genomic_DNA"/>
</dbReference>
<dbReference type="GO" id="GO:0006646">
    <property type="term" value="P:phosphatidylethanolamine biosynthetic process"/>
    <property type="evidence" value="ECO:0007669"/>
    <property type="project" value="UniProtKB-UniRule"/>
</dbReference>
<dbReference type="RefSeq" id="WP_123290493.1">
    <property type="nucleotide sequence ID" value="NZ_RJVA01000012.1"/>
</dbReference>
<evidence type="ECO:0000256" key="7">
    <source>
        <dbReference type="ARBA" id="ARBA00023209"/>
    </source>
</evidence>
<keyword evidence="12" id="KW-1133">Transmembrane helix</keyword>
<keyword evidence="9 11" id="KW-1208">Phospholipid metabolism</keyword>
<dbReference type="PANTHER" id="PTHR35809:SF1">
    <property type="entry name" value="ARCHAETIDYLSERINE DECARBOXYLASE PROENZYME-RELATED"/>
    <property type="match status" value="1"/>
</dbReference>
<evidence type="ECO:0000256" key="8">
    <source>
        <dbReference type="ARBA" id="ARBA00023239"/>
    </source>
</evidence>
<keyword evidence="2 11" id="KW-0444">Lipid biosynthesis</keyword>
<keyword evidence="7 11" id="KW-0594">Phospholipid biosynthesis</keyword>
<dbReference type="OrthoDB" id="9790893at2"/>